<gene>
    <name evidence="3" type="ORF">NK718_15795</name>
</gene>
<dbReference type="InterPro" id="IPR002563">
    <property type="entry name" value="Flavin_Rdtase-like_dom"/>
</dbReference>
<dbReference type="EMBL" id="JANCLU010000016">
    <property type="protein sequence ID" value="MCP8939989.1"/>
    <property type="molecule type" value="Genomic_DNA"/>
</dbReference>
<organism evidence="3 4">
    <name type="scientific">Alsobacter ponti</name>
    <dbReference type="NCBI Taxonomy" id="2962936"/>
    <lineage>
        <taxon>Bacteria</taxon>
        <taxon>Pseudomonadati</taxon>
        <taxon>Pseudomonadota</taxon>
        <taxon>Alphaproteobacteria</taxon>
        <taxon>Hyphomicrobiales</taxon>
        <taxon>Alsobacteraceae</taxon>
        <taxon>Alsobacter</taxon>
    </lineage>
</organism>
<keyword evidence="4" id="KW-1185">Reference proteome</keyword>
<dbReference type="SMART" id="SM00903">
    <property type="entry name" value="Flavin_Reduct"/>
    <property type="match status" value="1"/>
</dbReference>
<keyword evidence="1" id="KW-0560">Oxidoreductase</keyword>
<dbReference type="InterPro" id="IPR050268">
    <property type="entry name" value="NADH-dep_flavin_reductase"/>
</dbReference>
<dbReference type="PANTHER" id="PTHR30466:SF1">
    <property type="entry name" value="FMN REDUCTASE (NADH) RUTF"/>
    <property type="match status" value="1"/>
</dbReference>
<dbReference type="Proteomes" id="UP001205890">
    <property type="component" value="Unassembled WGS sequence"/>
</dbReference>
<accession>A0ABT1LER5</accession>
<comment type="caution">
    <text evidence="3">The sequence shown here is derived from an EMBL/GenBank/DDBJ whole genome shotgun (WGS) entry which is preliminary data.</text>
</comment>
<evidence type="ECO:0000313" key="4">
    <source>
        <dbReference type="Proteomes" id="UP001205890"/>
    </source>
</evidence>
<evidence type="ECO:0000259" key="2">
    <source>
        <dbReference type="SMART" id="SM00903"/>
    </source>
</evidence>
<dbReference type="InterPro" id="IPR012349">
    <property type="entry name" value="Split_barrel_FMN-bd"/>
</dbReference>
<sequence length="170" mass="18189">MTVDATEFRAAMSRLGASVSLITTDGPAGRGGMTASSVCSVTDQPPTLLVCINRNASTYRAVRRNLAVCVNILAPRHVDLSRRFSTAQLSAEQKWSGVEWKTLATGAPALADAAVSLDCRVSMVKHMGTHGVFFCEVVDVSFSATTEGLIYFDRAYHPITGWAGQAVAEY</sequence>
<feature type="domain" description="Flavin reductase like" evidence="2">
    <location>
        <begin position="12"/>
        <end position="158"/>
    </location>
</feature>
<dbReference type="PANTHER" id="PTHR30466">
    <property type="entry name" value="FLAVIN REDUCTASE"/>
    <property type="match status" value="1"/>
</dbReference>
<dbReference type="Pfam" id="PF01613">
    <property type="entry name" value="Flavin_Reduct"/>
    <property type="match status" value="1"/>
</dbReference>
<dbReference type="RefSeq" id="WP_254744213.1">
    <property type="nucleotide sequence ID" value="NZ_JANCLU010000016.1"/>
</dbReference>
<name>A0ABT1LER5_9HYPH</name>
<evidence type="ECO:0000256" key="1">
    <source>
        <dbReference type="ARBA" id="ARBA00023002"/>
    </source>
</evidence>
<dbReference type="SUPFAM" id="SSF50475">
    <property type="entry name" value="FMN-binding split barrel"/>
    <property type="match status" value="1"/>
</dbReference>
<dbReference type="Gene3D" id="2.30.110.10">
    <property type="entry name" value="Electron Transport, Fmn-binding Protein, Chain A"/>
    <property type="match status" value="1"/>
</dbReference>
<reference evidence="3 4" key="1">
    <citation type="submission" date="2022-07" db="EMBL/GenBank/DDBJ databases">
        <authorList>
            <person name="Li W.-J."/>
            <person name="Deng Q.-Q."/>
        </authorList>
    </citation>
    <scope>NUCLEOTIDE SEQUENCE [LARGE SCALE GENOMIC DNA]</scope>
    <source>
        <strain evidence="3 4">SYSU M60028</strain>
    </source>
</reference>
<proteinExistence type="predicted"/>
<evidence type="ECO:0000313" key="3">
    <source>
        <dbReference type="EMBL" id="MCP8939989.1"/>
    </source>
</evidence>
<protein>
    <submittedName>
        <fullName evidence="3">Flavin reductase</fullName>
    </submittedName>
</protein>